<feature type="binding site" evidence="10">
    <location>
        <begin position="9"/>
        <end position="16"/>
    </location>
    <ligand>
        <name>ATP</name>
        <dbReference type="ChEBI" id="CHEBI:30616"/>
    </ligand>
</feature>
<dbReference type="Gene3D" id="3.40.50.300">
    <property type="entry name" value="P-loop containing nucleotide triphosphate hydrolases"/>
    <property type="match status" value="1"/>
</dbReference>
<dbReference type="EMBL" id="DXCQ01000028">
    <property type="protein sequence ID" value="HIY96688.1"/>
    <property type="molecule type" value="Genomic_DNA"/>
</dbReference>
<keyword evidence="7 10" id="KW-0067">ATP-binding</keyword>
<dbReference type="HAMAP" id="MF_00185">
    <property type="entry name" value="IPP_trans"/>
    <property type="match status" value="1"/>
</dbReference>
<evidence type="ECO:0000256" key="7">
    <source>
        <dbReference type="ARBA" id="ARBA00022840"/>
    </source>
</evidence>
<gene>
    <name evidence="10 14" type="primary">miaA</name>
    <name evidence="14" type="ORF">H9729_03290</name>
</gene>
<keyword evidence="6 10" id="KW-0547">Nucleotide-binding</keyword>
<feature type="binding site" evidence="10">
    <location>
        <begin position="11"/>
        <end position="16"/>
    </location>
    <ligand>
        <name>substrate</name>
    </ligand>
</feature>
<comment type="similarity">
    <text evidence="3 10 13">Belongs to the IPP transferase family.</text>
</comment>
<evidence type="ECO:0000256" key="8">
    <source>
        <dbReference type="ARBA" id="ARBA00022842"/>
    </source>
</evidence>
<evidence type="ECO:0000256" key="2">
    <source>
        <dbReference type="ARBA" id="ARBA00003213"/>
    </source>
</evidence>
<dbReference type="SUPFAM" id="SSF52540">
    <property type="entry name" value="P-loop containing nucleoside triphosphate hydrolases"/>
    <property type="match status" value="2"/>
</dbReference>
<dbReference type="AlphaFoldDB" id="A0A9D1ZWD2"/>
<evidence type="ECO:0000256" key="3">
    <source>
        <dbReference type="ARBA" id="ARBA00005842"/>
    </source>
</evidence>
<evidence type="ECO:0000256" key="1">
    <source>
        <dbReference type="ARBA" id="ARBA00001946"/>
    </source>
</evidence>
<evidence type="ECO:0000256" key="10">
    <source>
        <dbReference type="HAMAP-Rule" id="MF_00185"/>
    </source>
</evidence>
<keyword evidence="8 10" id="KW-0460">Magnesium</keyword>
<evidence type="ECO:0000256" key="6">
    <source>
        <dbReference type="ARBA" id="ARBA00022741"/>
    </source>
</evidence>
<feature type="site" description="Interaction with substrate tRNA" evidence="10">
    <location>
        <position position="100"/>
    </location>
</feature>
<dbReference type="NCBIfam" id="TIGR00174">
    <property type="entry name" value="miaA"/>
    <property type="match status" value="1"/>
</dbReference>
<dbReference type="InterPro" id="IPR039657">
    <property type="entry name" value="Dimethylallyltransferase"/>
</dbReference>
<comment type="catalytic activity">
    <reaction evidence="9 10 11">
        <text>adenosine(37) in tRNA + dimethylallyl diphosphate = N(6)-dimethylallyladenosine(37) in tRNA + diphosphate</text>
        <dbReference type="Rhea" id="RHEA:26482"/>
        <dbReference type="Rhea" id="RHEA-COMP:10162"/>
        <dbReference type="Rhea" id="RHEA-COMP:10375"/>
        <dbReference type="ChEBI" id="CHEBI:33019"/>
        <dbReference type="ChEBI" id="CHEBI:57623"/>
        <dbReference type="ChEBI" id="CHEBI:74411"/>
        <dbReference type="ChEBI" id="CHEBI:74415"/>
        <dbReference type="EC" id="2.5.1.75"/>
    </reaction>
</comment>
<evidence type="ECO:0000256" key="13">
    <source>
        <dbReference type="RuleBase" id="RU003785"/>
    </source>
</evidence>
<dbReference type="GO" id="GO:0052381">
    <property type="term" value="F:tRNA dimethylallyltransferase activity"/>
    <property type="evidence" value="ECO:0007669"/>
    <property type="project" value="UniProtKB-UniRule"/>
</dbReference>
<dbReference type="Proteomes" id="UP000886750">
    <property type="component" value="Unassembled WGS sequence"/>
</dbReference>
<name>A0A9D1ZWD2_9FIRM</name>
<comment type="subunit">
    <text evidence="10">Monomer.</text>
</comment>
<evidence type="ECO:0000256" key="12">
    <source>
        <dbReference type="RuleBase" id="RU003784"/>
    </source>
</evidence>
<reference evidence="14" key="2">
    <citation type="submission" date="2021-04" db="EMBL/GenBank/DDBJ databases">
        <authorList>
            <person name="Gilroy R."/>
        </authorList>
    </citation>
    <scope>NUCLEOTIDE SEQUENCE</scope>
    <source>
        <strain evidence="14">1345</strain>
    </source>
</reference>
<comment type="caution">
    <text evidence="10">Lacks conserved residue(s) required for the propagation of feature annotation.</text>
</comment>
<comment type="caution">
    <text evidence="14">The sequence shown here is derived from an EMBL/GenBank/DDBJ whole genome shotgun (WGS) entry which is preliminary data.</text>
</comment>
<accession>A0A9D1ZWD2</accession>
<dbReference type="GO" id="GO:0005524">
    <property type="term" value="F:ATP binding"/>
    <property type="evidence" value="ECO:0007669"/>
    <property type="project" value="UniProtKB-UniRule"/>
</dbReference>
<feature type="site" description="Interaction with substrate tRNA" evidence="10">
    <location>
        <position position="123"/>
    </location>
</feature>
<proteinExistence type="inferred from homology"/>
<dbReference type="InterPro" id="IPR027417">
    <property type="entry name" value="P-loop_NTPase"/>
</dbReference>
<evidence type="ECO:0000256" key="9">
    <source>
        <dbReference type="ARBA" id="ARBA00049563"/>
    </source>
</evidence>
<organism evidence="14 15">
    <name type="scientific">Candidatus Borkfalkia excrementigallinarum</name>
    <dbReference type="NCBI Taxonomy" id="2838506"/>
    <lineage>
        <taxon>Bacteria</taxon>
        <taxon>Bacillati</taxon>
        <taxon>Bacillota</taxon>
        <taxon>Clostridia</taxon>
        <taxon>Christensenellales</taxon>
        <taxon>Christensenellaceae</taxon>
        <taxon>Candidatus Borkfalkia</taxon>
    </lineage>
</organism>
<keyword evidence="4 10" id="KW-0808">Transferase</keyword>
<evidence type="ECO:0000313" key="14">
    <source>
        <dbReference type="EMBL" id="HIY96688.1"/>
    </source>
</evidence>
<protein>
    <recommendedName>
        <fullName evidence="10">tRNA dimethylallyltransferase</fullName>
        <ecNumber evidence="10">2.5.1.75</ecNumber>
    </recommendedName>
    <alternativeName>
        <fullName evidence="10">Dimethylallyl diphosphate:tRNA dimethylallyltransferase</fullName>
        <shortName evidence="10">DMAPP:tRNA dimethylallyltransferase</shortName>
        <shortName evidence="10">DMATase</shortName>
    </alternativeName>
    <alternativeName>
        <fullName evidence="10">Isopentenyl-diphosphate:tRNA isopentenyltransferase</fullName>
        <shortName evidence="10">IPP transferase</shortName>
        <shortName evidence="10">IPPT</shortName>
        <shortName evidence="10">IPTase</shortName>
    </alternativeName>
</protein>
<dbReference type="EC" id="2.5.1.75" evidence="10"/>
<evidence type="ECO:0000256" key="11">
    <source>
        <dbReference type="RuleBase" id="RU003783"/>
    </source>
</evidence>
<dbReference type="PANTHER" id="PTHR11088">
    <property type="entry name" value="TRNA DIMETHYLALLYLTRANSFERASE"/>
    <property type="match status" value="1"/>
</dbReference>
<evidence type="ECO:0000256" key="5">
    <source>
        <dbReference type="ARBA" id="ARBA00022694"/>
    </source>
</evidence>
<dbReference type="Pfam" id="PF01715">
    <property type="entry name" value="IPPT"/>
    <property type="match status" value="1"/>
</dbReference>
<evidence type="ECO:0000313" key="15">
    <source>
        <dbReference type="Proteomes" id="UP000886750"/>
    </source>
</evidence>
<dbReference type="GO" id="GO:0006400">
    <property type="term" value="P:tRNA modification"/>
    <property type="evidence" value="ECO:0007669"/>
    <property type="project" value="TreeGrafter"/>
</dbReference>
<dbReference type="PANTHER" id="PTHR11088:SF60">
    <property type="entry name" value="TRNA DIMETHYLALLYLTRANSFERASE"/>
    <property type="match status" value="1"/>
</dbReference>
<dbReference type="InterPro" id="IPR018022">
    <property type="entry name" value="IPT"/>
</dbReference>
<dbReference type="Gene3D" id="1.10.20.140">
    <property type="match status" value="1"/>
</dbReference>
<evidence type="ECO:0000256" key="4">
    <source>
        <dbReference type="ARBA" id="ARBA00022679"/>
    </source>
</evidence>
<reference evidence="14" key="1">
    <citation type="journal article" date="2021" name="PeerJ">
        <title>Extensive microbial diversity within the chicken gut microbiome revealed by metagenomics and culture.</title>
        <authorList>
            <person name="Gilroy R."/>
            <person name="Ravi A."/>
            <person name="Getino M."/>
            <person name="Pursley I."/>
            <person name="Horton D.L."/>
            <person name="Alikhan N.F."/>
            <person name="Baker D."/>
            <person name="Gharbi K."/>
            <person name="Hall N."/>
            <person name="Watson M."/>
            <person name="Adriaenssens E.M."/>
            <person name="Foster-Nyarko E."/>
            <person name="Jarju S."/>
            <person name="Secka A."/>
            <person name="Antonio M."/>
            <person name="Oren A."/>
            <person name="Chaudhuri R.R."/>
            <person name="La Ragione R."/>
            <person name="Hildebrand F."/>
            <person name="Pallen M.J."/>
        </authorList>
    </citation>
    <scope>NUCLEOTIDE SEQUENCE</scope>
    <source>
        <strain evidence="14">1345</strain>
    </source>
</reference>
<sequence length="300" mass="33778">MKKILVICGATASGKTSFAVNMALRLRSEIISADCMLIYKGFDIGTAKPTPEEKKGVPHHMIDIIEPTQNFSVSDYEHSAEPISERILSENRVPIICGGTGFYIQSLLFRRSLGGVGSDLAVRKRYESIAESEGKEALFALLEKTDAETAQKLHPNDVKRVVRALEIYELTGKKKSQQQDGFTAKRPYVAVAFDYPRDELYRRIDQRVDSMLAEGLVDEVRGLLFRGVTQNCQAMQGIGYKEVVEYLNGGISYSTMSDKIKQNTRNYAKRQITLFKKFPGLLWLNPKEKNNAEKVLELIK</sequence>
<comment type="function">
    <text evidence="2 10 12">Catalyzes the transfer of a dimethylallyl group onto the adenine at position 37 in tRNAs that read codons beginning with uridine, leading to the formation of N6-(dimethylallyl)adenosine (i(6)A).</text>
</comment>
<keyword evidence="5 10" id="KW-0819">tRNA processing</keyword>
<comment type="cofactor">
    <cofactor evidence="1 10">
        <name>Mg(2+)</name>
        <dbReference type="ChEBI" id="CHEBI:18420"/>
    </cofactor>
</comment>